<dbReference type="SMART" id="SM01319">
    <property type="entry name" value="Tankyrase_bdg_C"/>
    <property type="match status" value="1"/>
</dbReference>
<dbReference type="GO" id="GO:0005509">
    <property type="term" value="F:calcium ion binding"/>
    <property type="evidence" value="ECO:0007669"/>
    <property type="project" value="InterPro"/>
</dbReference>
<dbReference type="InterPro" id="IPR001180">
    <property type="entry name" value="CNH_dom"/>
</dbReference>
<dbReference type="Pfam" id="PF25346">
    <property type="entry name" value="PH_MRCK"/>
    <property type="match status" value="1"/>
</dbReference>
<dbReference type="CDD" id="cd20814">
    <property type="entry name" value="CRIK"/>
    <property type="match status" value="1"/>
</dbReference>
<evidence type="ECO:0000256" key="11">
    <source>
        <dbReference type="SAM" id="MobiDB-lite"/>
    </source>
</evidence>
<dbReference type="STRING" id="240159.A0A4U5U915"/>
<evidence type="ECO:0000313" key="17">
    <source>
        <dbReference type="EMBL" id="TKS70894.1"/>
    </source>
</evidence>
<dbReference type="PROSITE" id="PS50011">
    <property type="entry name" value="PROTEIN_KINASE_DOM"/>
    <property type="match status" value="1"/>
</dbReference>
<keyword evidence="6" id="KW-0862">Zinc</keyword>
<feature type="compositionally biased region" description="Basic and acidic residues" evidence="11">
    <location>
        <begin position="2219"/>
        <end position="2260"/>
    </location>
</feature>
<dbReference type="SUPFAM" id="SSF57889">
    <property type="entry name" value="Cysteine-rich domain"/>
    <property type="match status" value="1"/>
</dbReference>
<keyword evidence="5 17" id="KW-0808">Transferase</keyword>
<evidence type="ECO:0000259" key="14">
    <source>
        <dbReference type="PROSITE" id="PS50081"/>
    </source>
</evidence>
<evidence type="ECO:0000256" key="10">
    <source>
        <dbReference type="SAM" id="Coils"/>
    </source>
</evidence>
<evidence type="ECO:0000259" key="15">
    <source>
        <dbReference type="PROSITE" id="PS50219"/>
    </source>
</evidence>
<keyword evidence="10" id="KW-0175">Coiled coil</keyword>
<protein>
    <submittedName>
        <fullName evidence="17">Citron Rho-interacting kinase</fullName>
    </submittedName>
</protein>
<proteinExistence type="predicted"/>
<keyword evidence="7" id="KW-0106">Calcium</keyword>
<dbReference type="PROSITE" id="PS50081">
    <property type="entry name" value="ZF_DAG_PE_2"/>
    <property type="match status" value="1"/>
</dbReference>
<evidence type="ECO:0000313" key="18">
    <source>
        <dbReference type="Proteomes" id="UP000298787"/>
    </source>
</evidence>
<keyword evidence="1" id="KW-0723">Serine/threonine-protein kinase</keyword>
<feature type="domain" description="Phorbol-ester/DAG-type" evidence="14">
    <location>
        <begin position="1603"/>
        <end position="1652"/>
    </location>
</feature>
<dbReference type="Gene3D" id="2.30.29.30">
    <property type="entry name" value="Pleckstrin-homology domain (PH domain)/Phosphotyrosine-binding domain (PTB)"/>
    <property type="match status" value="1"/>
</dbReference>
<evidence type="ECO:0000256" key="8">
    <source>
        <dbReference type="ARBA" id="ARBA00047899"/>
    </source>
</evidence>
<dbReference type="InterPro" id="IPR011993">
    <property type="entry name" value="PH-like_dom_sf"/>
</dbReference>
<dbReference type="PROSITE" id="PS50219">
    <property type="entry name" value="CNH"/>
    <property type="match status" value="1"/>
</dbReference>
<dbReference type="PROSITE" id="PS00108">
    <property type="entry name" value="PROTEIN_KINASE_ST"/>
    <property type="match status" value="1"/>
</dbReference>
<feature type="compositionally biased region" description="Polar residues" evidence="11">
    <location>
        <begin position="167"/>
        <end position="180"/>
    </location>
</feature>
<dbReference type="InterPro" id="IPR002048">
    <property type="entry name" value="EF_hand_dom"/>
</dbReference>
<dbReference type="InterPro" id="IPR032764">
    <property type="entry name" value="Tankyrase-bd_C"/>
</dbReference>
<dbReference type="Gene3D" id="3.30.200.20">
    <property type="entry name" value="Phosphorylase Kinase, domain 1"/>
    <property type="match status" value="2"/>
</dbReference>
<gene>
    <name evidence="17" type="ORF">D9C73_005657</name>
</gene>
<dbReference type="InterPro" id="IPR011992">
    <property type="entry name" value="EF-hand-dom_pair"/>
</dbReference>
<feature type="coiled-coil region" evidence="10">
    <location>
        <begin position="1500"/>
        <end position="1541"/>
    </location>
</feature>
<dbReference type="Pfam" id="PF15327">
    <property type="entry name" value="Tankyrase_bdg_C"/>
    <property type="match status" value="1"/>
</dbReference>
<dbReference type="FunFam" id="3.30.60.20:FF:000018">
    <property type="entry name" value="Citron rho-interacting serine/threonine kinase"/>
    <property type="match status" value="1"/>
</dbReference>
<feature type="domain" description="EF-hand" evidence="16">
    <location>
        <begin position="2369"/>
        <end position="2404"/>
    </location>
</feature>
<feature type="compositionally biased region" description="Polar residues" evidence="11">
    <location>
        <begin position="1567"/>
        <end position="1579"/>
    </location>
</feature>
<dbReference type="InterPro" id="IPR002219">
    <property type="entry name" value="PKC_DAG/PE"/>
</dbReference>
<feature type="region of interest" description="Disordered" evidence="11">
    <location>
        <begin position="123"/>
        <end position="242"/>
    </location>
</feature>
<name>A0A4U5U915_COLLU</name>
<keyword evidence="3" id="KW-0479">Metal-binding</keyword>
<dbReference type="InterPro" id="IPR018247">
    <property type="entry name" value="EF_Hand_1_Ca_BS"/>
</dbReference>
<dbReference type="SMART" id="SM00036">
    <property type="entry name" value="CNH"/>
    <property type="match status" value="1"/>
</dbReference>
<feature type="coiled-coil region" evidence="10">
    <location>
        <begin position="1051"/>
        <end position="1394"/>
    </location>
</feature>
<dbReference type="InterPro" id="IPR050839">
    <property type="entry name" value="Rho-assoc_Ser/Thr_Kinase"/>
</dbReference>
<dbReference type="GO" id="GO:0004674">
    <property type="term" value="F:protein serine/threonine kinase activity"/>
    <property type="evidence" value="ECO:0007669"/>
    <property type="project" value="UniProtKB-KW"/>
</dbReference>
<keyword evidence="5 17" id="KW-0418">Kinase</keyword>
<evidence type="ECO:0000259" key="16">
    <source>
        <dbReference type="PROSITE" id="PS50222"/>
    </source>
</evidence>
<comment type="catalytic activity">
    <reaction evidence="8">
        <text>L-threonyl-[protein] + ATP = O-phospho-L-threonyl-[protein] + ADP + H(+)</text>
        <dbReference type="Rhea" id="RHEA:46608"/>
        <dbReference type="Rhea" id="RHEA-COMP:11060"/>
        <dbReference type="Rhea" id="RHEA-COMP:11605"/>
        <dbReference type="ChEBI" id="CHEBI:15378"/>
        <dbReference type="ChEBI" id="CHEBI:30013"/>
        <dbReference type="ChEBI" id="CHEBI:30616"/>
        <dbReference type="ChEBI" id="CHEBI:61977"/>
        <dbReference type="ChEBI" id="CHEBI:456216"/>
        <dbReference type="EC" id="2.7.11.1"/>
    </reaction>
</comment>
<dbReference type="Gene3D" id="1.10.238.10">
    <property type="entry name" value="EF-hand"/>
    <property type="match status" value="2"/>
</dbReference>
<evidence type="ECO:0000256" key="7">
    <source>
        <dbReference type="ARBA" id="ARBA00022837"/>
    </source>
</evidence>
<evidence type="ECO:0000256" key="2">
    <source>
        <dbReference type="ARBA" id="ARBA00022553"/>
    </source>
</evidence>
<sequence>MQYLGGKLSAAQLQLTGWVGSVRRSLQGALELVWGTTEEKQEEEEIKEEAEEGGGGGERFQRAMSPLRSFARRSRRSLRHFSIRSRQTLQRRASENCSTQVNNYCKNGEDKDTDALLDTEPDQQNEACEQTPEIDSPKPVPDQVTEVSSEDLDTTDFHIVAELSPFPESSTPLLDTSIQKSKADLGKRRSRSRPTRSLRAGLGPSTSTDWRTCDSTDEKQRESDSEEEQPKSKIVCSPPPTSQKVPIFPGMSPTALIVICCQEDMLKFKYVSQGSLKTLPSSADPITSRSSRLNQLFQGRLSLCGPQGGCTIGREEFLEALLLLYQECNSPDLMKIHNVANFVNKFSEMVSELQALQPCLHDFEVRAVVVFHEEERRILALNSSPWIPQLLYAFQDTEHVYLAMEYLPGGDLMSLLNRYEDQFDESMAQFYLAELVEAIHAVHQLGYVHRDVKPENVLIDRTGHIKLADFGSAARLTSNRTVASPTVPVGTQDFLSPEVLAAMNGGSQSTYGVECDWWSLGVIAYEMIYARSPFAEGTSTKTIHNILNYKRFLKFPEEPRASKQFVDLLQRLLCGAKERLAFQGLRCHSFFSSVDWNNLRQDDTSNFEEPEQAAPRPASAAQRGALPAGFRGQDLPFLGWFFSRALTTLAKTESVSTGLNSPAKTNSMEKKLHLKSRELQETQDKCHKMEQEISRFQRKMTDLESVLHQKDVELKASETQRSILEQDLATYITECSSLKRSLEEARVEVSREDDKAMQLLHDIREQSNKLQEIKEQEYHAQLEEMQVTIRQLEEDLSAARRRSDLYEAELRDSRQTSEELKRKAVEYQQRIQKAKEQGKAEVEELLSKLEKTNSEQQVKIQELQDKLSKAVKASTEATELLQNVRQAKERLERDLERLRGKTDSSDTLKRRLRETEEGRKTLENQVKRLEMVERRENKLKDDIQTKSQQIQQMAEKILVLEAQMKVDLADKESLEARRAQQEEESRENCKLISEQKATINAMDSKMKNLEQRIAELSEANKLAANSSIYTQKNMKAQEEMISELRQQKFYLESQAGKLEAQNAKLEEHLEKMSQQEQTKRTRLLELESRLREMGLEHEEEKLEIKRQVSELTLSLQERESQISSLQAARLALESQLQQAKTELEETTAEAEEEITALRNHRDEIQRKFDALRDSCSVITDLEEQLTQLSQENAELNRQNFYLSKQLDEASDEREDQLQLSQEVDRLRREVADREMHLNNQKQNIETLKTTCSMLEEQVVELESLNDELLEKERQWEAWRGALEDEKSQAERRTRDLQRLLDNEKQNRLRADQRSSESRQAVELAVKEHKAEILALQQALKEQRLKAESLSDTLNDLEKKHAMLEMNARSLQQKLETERELKQRLMEEQGKLQQQMDLQKSHIFRLTQGLQDALDQTDMLKTERTDLEYQLENIQAVYSHEKVKMEGTISQQTKLIDFLQAKMDQPTKKKKGIFGRRREDVGTTTNGALAPQAQPAVPLQYGDMKMALEKERSRCAELEEALQKMRIELRSLREEAAHFKAQEHVAPSTPAQARHQILMSAIVKSPEHQPNPSSLLNPSTRCKETSTPEEFGRRVKERMHHNIPHRFTVGLNMRAAKCAVCLDTVHFGRQAATCLECHTLCHPKCSPCLPATCGLPAEYATHFSEALCREKANSPALQVKEASGHVRLEGWMKQPRNGKRGQQGWERKYVVLDGTKVSIYDTEPREDCIKVEEEFELCLPDGEVTVHGAVGASELINTAKSDIPYVLKLESHPHTTCWPGQSLYFMAPSFPDKQRWVAVLESVKLLGNSLLKLEGDDRLDINCTMPLTDQIVLVGSEEGLYALNVIKNSLTHIPGLTSVFQIQILKELDKLLMITGEDRALCLVEIKKVKQSLSQSHLPAQPDLNPFIFETVKGCHLFSSGKIDNGTCICAAMPNKITILRHNESLNKFCIRKEIETSEPCSCIHFTGYSIIIGTNKFYEIEMKQYVLEEFLDKNDVTLASAVFAASSHSFPISIIQVTTAPQKDEYLLCFHEFGVFVDAYGRRSRSDDIKWSRLPLSFAYREPYLFVTYFNSLDVIEILGHAALGPHSYAHLDIPNPRYLGPAISSGAIYLASSYQNKLRVICCKGNLVQSQEGVGDLQRNGSGRSPNKRGPPSYNEHISKRLAANPLVHGDPGTPHRYREARTEFRRDKSPSRPLEREKSPGRMLESRIVGSPGRAMADPRLERSPGRAMADPRMDRSPGRMMDVRRERSPGRFEERQRLHTGSGRTPINPVNKAPKKAKKRTAEGANSNVFSMFEQAQIQEFKEAFTIMDQNRDGFIDKNDLRDTFAALGRLNVKQEEIDEMLKEAPGPINFTVFLTMFGEKLKGADPEETILNAFKVFDPEGKGVLRKDYVTQMLTTQADRFSPEEMEQMFAAFPPDVAGNLDYKNLVHIITHGEEKDQE</sequence>
<feature type="region of interest" description="Disordered" evidence="11">
    <location>
        <begin position="2135"/>
        <end position="2280"/>
    </location>
</feature>
<reference evidence="17 18" key="1">
    <citation type="submission" date="2019-01" db="EMBL/GenBank/DDBJ databases">
        <title>Genome Assembly of Collichthys lucidus.</title>
        <authorList>
            <person name="Cai M."/>
            <person name="Xiao S."/>
        </authorList>
    </citation>
    <scope>NUCLEOTIDE SEQUENCE [LARGE SCALE GENOMIC DNA]</scope>
    <source>
        <strain evidence="17">JT15FE1705JMU</strain>
        <tissue evidence="17">Muscle</tissue>
    </source>
</reference>
<feature type="region of interest" description="Disordered" evidence="11">
    <location>
        <begin position="602"/>
        <end position="623"/>
    </location>
</feature>
<dbReference type="InterPro" id="IPR046349">
    <property type="entry name" value="C1-like_sf"/>
</dbReference>
<feature type="region of interest" description="Disordered" evidence="11">
    <location>
        <begin position="1565"/>
        <end position="1587"/>
    </location>
</feature>
<dbReference type="SUPFAM" id="SSF47473">
    <property type="entry name" value="EF-hand"/>
    <property type="match status" value="1"/>
</dbReference>
<evidence type="ECO:0000256" key="5">
    <source>
        <dbReference type="ARBA" id="ARBA00022777"/>
    </source>
</evidence>
<feature type="compositionally biased region" description="Basic and acidic residues" evidence="11">
    <location>
        <begin position="211"/>
        <end position="231"/>
    </location>
</feature>
<evidence type="ECO:0000256" key="3">
    <source>
        <dbReference type="ARBA" id="ARBA00022723"/>
    </source>
</evidence>
<dbReference type="PANTHER" id="PTHR22988">
    <property type="entry name" value="MYOTONIC DYSTROPHY S/T KINASE-RELATED"/>
    <property type="match status" value="1"/>
</dbReference>
<dbReference type="SMART" id="SM00054">
    <property type="entry name" value="EFh"/>
    <property type="match status" value="2"/>
</dbReference>
<dbReference type="EMBL" id="CM014082">
    <property type="protein sequence ID" value="TKS70894.1"/>
    <property type="molecule type" value="Genomic_DNA"/>
</dbReference>
<dbReference type="PROSITE" id="PS00479">
    <property type="entry name" value="ZF_DAG_PE_1"/>
    <property type="match status" value="1"/>
</dbReference>
<dbReference type="Gene3D" id="3.30.60.20">
    <property type="match status" value="1"/>
</dbReference>
<evidence type="ECO:0000256" key="1">
    <source>
        <dbReference type="ARBA" id="ARBA00022527"/>
    </source>
</evidence>
<dbReference type="FunFam" id="1.10.510.10:FF:000751">
    <property type="entry name" value="Non-specific serine/threonine protein kinase"/>
    <property type="match status" value="1"/>
</dbReference>
<evidence type="ECO:0000259" key="12">
    <source>
        <dbReference type="PROSITE" id="PS50003"/>
    </source>
</evidence>
<feature type="compositionally biased region" description="Low complexity" evidence="11">
    <location>
        <begin position="612"/>
        <end position="623"/>
    </location>
</feature>
<dbReference type="Proteomes" id="UP000298787">
    <property type="component" value="Chromosome 5"/>
</dbReference>
<organism evidence="17 18">
    <name type="scientific">Collichthys lucidus</name>
    <name type="common">Big head croaker</name>
    <name type="synonym">Sciaena lucida</name>
    <dbReference type="NCBI Taxonomy" id="240159"/>
    <lineage>
        <taxon>Eukaryota</taxon>
        <taxon>Metazoa</taxon>
        <taxon>Chordata</taxon>
        <taxon>Craniata</taxon>
        <taxon>Vertebrata</taxon>
        <taxon>Euteleostomi</taxon>
        <taxon>Actinopterygii</taxon>
        <taxon>Neopterygii</taxon>
        <taxon>Teleostei</taxon>
        <taxon>Neoteleostei</taxon>
        <taxon>Acanthomorphata</taxon>
        <taxon>Eupercaria</taxon>
        <taxon>Sciaenidae</taxon>
        <taxon>Collichthys</taxon>
    </lineage>
</organism>
<evidence type="ECO:0000256" key="4">
    <source>
        <dbReference type="ARBA" id="ARBA00022737"/>
    </source>
</evidence>
<dbReference type="PROSITE" id="PS50003">
    <property type="entry name" value="PH_DOMAIN"/>
    <property type="match status" value="1"/>
</dbReference>
<dbReference type="FunFam" id="2.30.29.30:FF:000081">
    <property type="entry name" value="Citron rho-interacting serine/threonine kinase"/>
    <property type="match status" value="1"/>
</dbReference>
<keyword evidence="2" id="KW-0597">Phosphoprotein</keyword>
<dbReference type="Pfam" id="PF00069">
    <property type="entry name" value="Pkinase"/>
    <property type="match status" value="1"/>
</dbReference>
<feature type="domain" description="EF-hand" evidence="16">
    <location>
        <begin position="2299"/>
        <end position="2334"/>
    </location>
</feature>
<dbReference type="GO" id="GO:0005524">
    <property type="term" value="F:ATP binding"/>
    <property type="evidence" value="ECO:0007669"/>
    <property type="project" value="InterPro"/>
</dbReference>
<dbReference type="SUPFAM" id="SSF56112">
    <property type="entry name" value="Protein kinase-like (PK-like)"/>
    <property type="match status" value="1"/>
</dbReference>
<feature type="domain" description="PH" evidence="12">
    <location>
        <begin position="1684"/>
        <end position="1804"/>
    </location>
</feature>
<dbReference type="PANTHER" id="PTHR22988:SF71">
    <property type="entry name" value="CITRON RHO-INTERACTING KINASE"/>
    <property type="match status" value="1"/>
</dbReference>
<dbReference type="Pfam" id="PF00780">
    <property type="entry name" value="CNH"/>
    <property type="match status" value="1"/>
</dbReference>
<dbReference type="FunFam" id="1.10.238.10:FF:000010">
    <property type="entry name" value="Myosin regulatory light chain 2, atrial isoform"/>
    <property type="match status" value="1"/>
</dbReference>
<dbReference type="InterPro" id="IPR008271">
    <property type="entry name" value="Ser/Thr_kinase_AS"/>
</dbReference>
<dbReference type="InterPro" id="IPR057529">
    <property type="entry name" value="MRCK/ROCK_PH"/>
</dbReference>
<dbReference type="InterPro" id="IPR011009">
    <property type="entry name" value="Kinase-like_dom_sf"/>
</dbReference>
<feature type="domain" description="Protein kinase" evidence="13">
    <location>
        <begin position="306"/>
        <end position="591"/>
    </location>
</feature>
<keyword evidence="18" id="KW-1185">Reference proteome</keyword>
<dbReference type="SUPFAM" id="SSF50729">
    <property type="entry name" value="PH domain-like"/>
    <property type="match status" value="1"/>
</dbReference>
<comment type="catalytic activity">
    <reaction evidence="9">
        <text>L-seryl-[protein] + ATP = O-phospho-L-seryl-[protein] + ADP + H(+)</text>
        <dbReference type="Rhea" id="RHEA:17989"/>
        <dbReference type="Rhea" id="RHEA-COMP:9863"/>
        <dbReference type="Rhea" id="RHEA-COMP:11604"/>
        <dbReference type="ChEBI" id="CHEBI:15378"/>
        <dbReference type="ChEBI" id="CHEBI:29999"/>
        <dbReference type="ChEBI" id="CHEBI:30616"/>
        <dbReference type="ChEBI" id="CHEBI:83421"/>
        <dbReference type="ChEBI" id="CHEBI:456216"/>
        <dbReference type="EC" id="2.7.11.1"/>
    </reaction>
</comment>
<evidence type="ECO:0000256" key="6">
    <source>
        <dbReference type="ARBA" id="ARBA00022833"/>
    </source>
</evidence>
<evidence type="ECO:0000256" key="9">
    <source>
        <dbReference type="ARBA" id="ARBA00048679"/>
    </source>
</evidence>
<dbReference type="FunFam" id="1.10.238.10:FF:000007">
    <property type="entry name" value="Putative myosin regulatory light chain sqh"/>
    <property type="match status" value="1"/>
</dbReference>
<feature type="domain" description="CNH" evidence="15">
    <location>
        <begin position="1817"/>
        <end position="2107"/>
    </location>
</feature>
<feature type="compositionally biased region" description="Basic and acidic residues" evidence="11">
    <location>
        <begin position="2178"/>
        <end position="2202"/>
    </location>
</feature>
<accession>A0A4U5U915</accession>
<dbReference type="SMART" id="SM00233">
    <property type="entry name" value="PH"/>
    <property type="match status" value="1"/>
</dbReference>
<dbReference type="SMART" id="SM00220">
    <property type="entry name" value="S_TKc"/>
    <property type="match status" value="1"/>
</dbReference>
<dbReference type="SMART" id="SM00109">
    <property type="entry name" value="C1"/>
    <property type="match status" value="1"/>
</dbReference>
<keyword evidence="4" id="KW-0677">Repeat</keyword>
<dbReference type="InterPro" id="IPR000719">
    <property type="entry name" value="Prot_kinase_dom"/>
</dbReference>
<dbReference type="CDD" id="cd00051">
    <property type="entry name" value="EFh"/>
    <property type="match status" value="1"/>
</dbReference>
<dbReference type="PROSITE" id="PS00018">
    <property type="entry name" value="EF_HAND_1"/>
    <property type="match status" value="1"/>
</dbReference>
<evidence type="ECO:0000259" key="13">
    <source>
        <dbReference type="PROSITE" id="PS50011"/>
    </source>
</evidence>
<feature type="compositionally biased region" description="Acidic residues" evidence="11">
    <location>
        <begin position="40"/>
        <end position="52"/>
    </location>
</feature>
<feature type="coiled-coil region" evidence="10">
    <location>
        <begin position="672"/>
        <end position="1026"/>
    </location>
</feature>
<dbReference type="PROSITE" id="PS50222">
    <property type="entry name" value="EF_HAND_2"/>
    <property type="match status" value="2"/>
</dbReference>
<dbReference type="InterPro" id="IPR001849">
    <property type="entry name" value="PH_domain"/>
</dbReference>
<feature type="region of interest" description="Disordered" evidence="11">
    <location>
        <begin position="36"/>
        <end position="68"/>
    </location>
</feature>
<dbReference type="Gene3D" id="1.10.510.10">
    <property type="entry name" value="Transferase(Phosphotransferase) domain 1"/>
    <property type="match status" value="1"/>
</dbReference>